<evidence type="ECO:0000256" key="9">
    <source>
        <dbReference type="ARBA" id="ARBA00023157"/>
    </source>
</evidence>
<dbReference type="InterPro" id="IPR006052">
    <property type="entry name" value="TNF_dom"/>
</dbReference>
<dbReference type="Gene3D" id="2.60.120.40">
    <property type="match status" value="1"/>
</dbReference>
<protein>
    <recommendedName>
        <fullName evidence="3">Tumor necrosis factor</fullName>
    </recommendedName>
    <alternativeName>
        <fullName evidence="10">TNF-alpha</fullName>
    </alternativeName>
</protein>
<reference evidence="13 14" key="1">
    <citation type="submission" date="2020-06" db="EMBL/GenBank/DDBJ databases">
        <authorList>
            <consortium name="Wellcome Sanger Institute Data Sharing"/>
        </authorList>
    </citation>
    <scope>NUCLEOTIDE SEQUENCE [LARGE SCALE GENOMIC DNA]</scope>
</reference>
<evidence type="ECO:0000256" key="10">
    <source>
        <dbReference type="ARBA" id="ARBA00029751"/>
    </source>
</evidence>
<evidence type="ECO:0000256" key="4">
    <source>
        <dbReference type="ARBA" id="ARBA00022514"/>
    </source>
</evidence>
<dbReference type="PRINTS" id="PR01234">
    <property type="entry name" value="TNECROSISFCT"/>
</dbReference>
<dbReference type="AlphaFoldDB" id="A0AAY4DJJ9"/>
<name>A0AAY4DJJ9_9TELE</name>
<dbReference type="InterPro" id="IPR021184">
    <property type="entry name" value="TNF_CS"/>
</dbReference>
<evidence type="ECO:0000256" key="2">
    <source>
        <dbReference type="ARBA" id="ARBA00008670"/>
    </source>
</evidence>
<dbReference type="Pfam" id="PF00229">
    <property type="entry name" value="TNF"/>
    <property type="match status" value="1"/>
</dbReference>
<comment type="similarity">
    <text evidence="2">Belongs to the tumor necrosis factor family.</text>
</comment>
<dbReference type="InterPro" id="IPR006053">
    <property type="entry name" value="TNF"/>
</dbReference>
<keyword evidence="6" id="KW-0735">Signal-anchor</keyword>
<evidence type="ECO:0000259" key="12">
    <source>
        <dbReference type="PROSITE" id="PS50049"/>
    </source>
</evidence>
<keyword evidence="14" id="KW-1185">Reference proteome</keyword>
<dbReference type="PANTHER" id="PTHR11471:SF23">
    <property type="entry name" value="TUMOR NECROSIS FACTOR"/>
    <property type="match status" value="1"/>
</dbReference>
<feature type="transmembrane region" description="Helical" evidence="11">
    <location>
        <begin position="37"/>
        <end position="56"/>
    </location>
</feature>
<reference evidence="13" key="3">
    <citation type="submission" date="2025-09" db="UniProtKB">
        <authorList>
            <consortium name="Ensembl"/>
        </authorList>
    </citation>
    <scope>IDENTIFICATION</scope>
</reference>
<dbReference type="GO" id="GO:0016020">
    <property type="term" value="C:membrane"/>
    <property type="evidence" value="ECO:0007669"/>
    <property type="project" value="UniProtKB-SubCell"/>
</dbReference>
<dbReference type="InterPro" id="IPR008983">
    <property type="entry name" value="Tumour_necrosis_fac-like_dom"/>
</dbReference>
<keyword evidence="9" id="KW-1015">Disulfide bond</keyword>
<reference evidence="13" key="2">
    <citation type="submission" date="2025-08" db="UniProtKB">
        <authorList>
            <consortium name="Ensembl"/>
        </authorList>
    </citation>
    <scope>IDENTIFICATION</scope>
</reference>
<accession>A0AAY4DJJ9</accession>
<evidence type="ECO:0000256" key="11">
    <source>
        <dbReference type="SAM" id="Phobius"/>
    </source>
</evidence>
<keyword evidence="8 11" id="KW-0472">Membrane</keyword>
<dbReference type="Proteomes" id="UP000694580">
    <property type="component" value="Chromosome 20"/>
</dbReference>
<evidence type="ECO:0000256" key="1">
    <source>
        <dbReference type="ARBA" id="ARBA00004606"/>
    </source>
</evidence>
<feature type="domain" description="THD" evidence="12">
    <location>
        <begin position="77"/>
        <end position="232"/>
    </location>
</feature>
<evidence type="ECO:0000313" key="13">
    <source>
        <dbReference type="Ensembl" id="ENSDCDP00010045349.1"/>
    </source>
</evidence>
<organism evidence="13 14">
    <name type="scientific">Denticeps clupeoides</name>
    <name type="common">denticle herring</name>
    <dbReference type="NCBI Taxonomy" id="299321"/>
    <lineage>
        <taxon>Eukaryota</taxon>
        <taxon>Metazoa</taxon>
        <taxon>Chordata</taxon>
        <taxon>Craniata</taxon>
        <taxon>Vertebrata</taxon>
        <taxon>Euteleostomi</taxon>
        <taxon>Actinopterygii</taxon>
        <taxon>Neopterygii</taxon>
        <taxon>Teleostei</taxon>
        <taxon>Clupei</taxon>
        <taxon>Clupeiformes</taxon>
        <taxon>Denticipitoidei</taxon>
        <taxon>Denticipitidae</taxon>
        <taxon>Denticeps</taxon>
    </lineage>
</organism>
<gene>
    <name evidence="13" type="primary">tnfa</name>
</gene>
<dbReference type="PROSITE" id="PS00251">
    <property type="entry name" value="THD_1"/>
    <property type="match status" value="1"/>
</dbReference>
<dbReference type="GO" id="GO:0005164">
    <property type="term" value="F:tumor necrosis factor receptor binding"/>
    <property type="evidence" value="ECO:0007669"/>
    <property type="project" value="InterPro"/>
</dbReference>
<evidence type="ECO:0000256" key="7">
    <source>
        <dbReference type="ARBA" id="ARBA00022989"/>
    </source>
</evidence>
<evidence type="ECO:0000256" key="6">
    <source>
        <dbReference type="ARBA" id="ARBA00022968"/>
    </source>
</evidence>
<dbReference type="GO" id="GO:0006955">
    <property type="term" value="P:immune response"/>
    <property type="evidence" value="ECO:0007669"/>
    <property type="project" value="InterPro"/>
</dbReference>
<dbReference type="SUPFAM" id="SSF49842">
    <property type="entry name" value="TNF-like"/>
    <property type="match status" value="1"/>
</dbReference>
<evidence type="ECO:0000256" key="3">
    <source>
        <dbReference type="ARBA" id="ARBA00013893"/>
    </source>
</evidence>
<keyword evidence="4" id="KW-0202">Cytokine</keyword>
<dbReference type="GO" id="GO:0005615">
    <property type="term" value="C:extracellular space"/>
    <property type="evidence" value="ECO:0007669"/>
    <property type="project" value="UniProtKB-KW"/>
</dbReference>
<dbReference type="GO" id="GO:0005125">
    <property type="term" value="F:cytokine activity"/>
    <property type="evidence" value="ECO:0007669"/>
    <property type="project" value="UniProtKB-KW"/>
</dbReference>
<dbReference type="PANTHER" id="PTHR11471">
    <property type="entry name" value="TUMOR NECROSIS FACTOR FAMILY MEMBER"/>
    <property type="match status" value="1"/>
</dbReference>
<keyword evidence="7 11" id="KW-1133">Transmembrane helix</keyword>
<dbReference type="Ensembl" id="ENSDCDT00010055509.1">
    <property type="protein sequence ID" value="ENSDCDP00010045349.1"/>
    <property type="gene ID" value="ENSDCDG00010027934.1"/>
</dbReference>
<keyword evidence="5 11" id="KW-0812">Transmembrane</keyword>
<evidence type="ECO:0000256" key="5">
    <source>
        <dbReference type="ARBA" id="ARBA00022692"/>
    </source>
</evidence>
<dbReference type="CDD" id="cd00184">
    <property type="entry name" value="TNF"/>
    <property type="match status" value="1"/>
</dbReference>
<dbReference type="SMART" id="SM00207">
    <property type="entry name" value="TNF"/>
    <property type="match status" value="1"/>
</dbReference>
<evidence type="ECO:0000256" key="8">
    <source>
        <dbReference type="ARBA" id="ARBA00023136"/>
    </source>
</evidence>
<sequence>MAKDSEMIPDMEEGLTRSLVAGQGSSPSVFSGGRLKVFGALLAVALCTAAALCISLQNHVNLRHTLRQLAEKTKYRAAIHLDGEVNTKISNTSVVWRVDRNQAIQEGGLLLKENEVHIPRGGLYFVYSQVSFRINCQADPRGQEDLGTVLVGHKVRRWSDMIGHTVTMLEALRSSCRRVPHSGPDSGERWHSVVYLGAVFRLESGDRLSTTIEQLPYVEEGYGQTFFGVFAL</sequence>
<dbReference type="PROSITE" id="PS50049">
    <property type="entry name" value="THD_2"/>
    <property type="match status" value="1"/>
</dbReference>
<dbReference type="GeneTree" id="ENSGT01060000248544"/>
<evidence type="ECO:0000313" key="14">
    <source>
        <dbReference type="Proteomes" id="UP000694580"/>
    </source>
</evidence>
<proteinExistence type="inferred from homology"/>
<comment type="subcellular location">
    <subcellularLocation>
        <location evidence="1">Membrane</location>
        <topology evidence="1">Single-pass type II membrane protein</topology>
    </subcellularLocation>
</comment>